<evidence type="ECO:0000313" key="2">
    <source>
        <dbReference type="Proteomes" id="UP000499080"/>
    </source>
</evidence>
<sequence>MNWTRRSCINAGSDVETHFNITDSNQTNRIQTEIQSCLNSRLDPHLYLKKSSVQSLMRRLKGITLLWIVKGGGRVKSQPTAFPSHISAEGEITAVSAPGRSGPSVGLRACELASQDVILHPRLSRLLWRVTEVFLSEIAGPEISQSLLAKYL</sequence>
<proteinExistence type="predicted"/>
<dbReference type="AlphaFoldDB" id="A0A4Y2B9Y1"/>
<name>A0A4Y2B9Y1_ARAVE</name>
<comment type="caution">
    <text evidence="1">The sequence shown here is derived from an EMBL/GenBank/DDBJ whole genome shotgun (WGS) entry which is preliminary data.</text>
</comment>
<reference evidence="1 2" key="1">
    <citation type="journal article" date="2019" name="Sci. Rep.">
        <title>Orb-weaving spider Araneus ventricosus genome elucidates the spidroin gene catalogue.</title>
        <authorList>
            <person name="Kono N."/>
            <person name="Nakamura H."/>
            <person name="Ohtoshi R."/>
            <person name="Moran D.A.P."/>
            <person name="Shinohara A."/>
            <person name="Yoshida Y."/>
            <person name="Fujiwara M."/>
            <person name="Mori M."/>
            <person name="Tomita M."/>
            <person name="Arakawa K."/>
        </authorList>
    </citation>
    <scope>NUCLEOTIDE SEQUENCE [LARGE SCALE GENOMIC DNA]</scope>
</reference>
<accession>A0A4Y2B9Y1</accession>
<dbReference type="Proteomes" id="UP000499080">
    <property type="component" value="Unassembled WGS sequence"/>
</dbReference>
<keyword evidence="2" id="KW-1185">Reference proteome</keyword>
<evidence type="ECO:0000313" key="1">
    <source>
        <dbReference type="EMBL" id="GBL89162.1"/>
    </source>
</evidence>
<gene>
    <name evidence="1" type="ORF">AVEN_255280_1</name>
</gene>
<dbReference type="EMBL" id="BGPR01000063">
    <property type="protein sequence ID" value="GBL89162.1"/>
    <property type="molecule type" value="Genomic_DNA"/>
</dbReference>
<protein>
    <submittedName>
        <fullName evidence="1">Uncharacterized protein</fullName>
    </submittedName>
</protein>
<organism evidence="1 2">
    <name type="scientific">Araneus ventricosus</name>
    <name type="common">Orbweaver spider</name>
    <name type="synonym">Epeira ventricosa</name>
    <dbReference type="NCBI Taxonomy" id="182803"/>
    <lineage>
        <taxon>Eukaryota</taxon>
        <taxon>Metazoa</taxon>
        <taxon>Ecdysozoa</taxon>
        <taxon>Arthropoda</taxon>
        <taxon>Chelicerata</taxon>
        <taxon>Arachnida</taxon>
        <taxon>Araneae</taxon>
        <taxon>Araneomorphae</taxon>
        <taxon>Entelegynae</taxon>
        <taxon>Araneoidea</taxon>
        <taxon>Araneidae</taxon>
        <taxon>Araneus</taxon>
    </lineage>
</organism>